<name>A0AAW1W637_RUBAR</name>
<dbReference type="AlphaFoldDB" id="A0AAW1W637"/>
<accession>A0AAW1W637</accession>
<dbReference type="PANTHER" id="PTHR33592:SF3">
    <property type="entry name" value="TRANSMEMBRANE PROTEIN"/>
    <property type="match status" value="1"/>
</dbReference>
<dbReference type="PANTHER" id="PTHR33592">
    <property type="entry name" value="TRANSMEMBRANE PROTEIN"/>
    <property type="match status" value="1"/>
</dbReference>
<dbReference type="Proteomes" id="UP001457282">
    <property type="component" value="Unassembled WGS sequence"/>
</dbReference>
<proteinExistence type="predicted"/>
<evidence type="ECO:0000313" key="1">
    <source>
        <dbReference type="EMBL" id="KAK9919506.1"/>
    </source>
</evidence>
<protein>
    <submittedName>
        <fullName evidence="1">Uncharacterized protein</fullName>
    </submittedName>
</protein>
<reference evidence="1 2" key="1">
    <citation type="journal article" date="2023" name="G3 (Bethesda)">
        <title>A chromosome-length genome assembly and annotation of blackberry (Rubus argutus, cv. 'Hillquist').</title>
        <authorList>
            <person name="Bruna T."/>
            <person name="Aryal R."/>
            <person name="Dudchenko O."/>
            <person name="Sargent D.J."/>
            <person name="Mead D."/>
            <person name="Buti M."/>
            <person name="Cavallini A."/>
            <person name="Hytonen T."/>
            <person name="Andres J."/>
            <person name="Pham M."/>
            <person name="Weisz D."/>
            <person name="Mascagni F."/>
            <person name="Usai G."/>
            <person name="Natali L."/>
            <person name="Bassil N."/>
            <person name="Fernandez G.E."/>
            <person name="Lomsadze A."/>
            <person name="Armour M."/>
            <person name="Olukolu B."/>
            <person name="Poorten T."/>
            <person name="Britton C."/>
            <person name="Davik J."/>
            <person name="Ashrafi H."/>
            <person name="Aiden E.L."/>
            <person name="Borodovsky M."/>
            <person name="Worthington M."/>
        </authorList>
    </citation>
    <scope>NUCLEOTIDE SEQUENCE [LARGE SCALE GENOMIC DNA]</scope>
    <source>
        <strain evidence="1">PI 553951</strain>
    </source>
</reference>
<dbReference type="EMBL" id="JBEDUW010000006">
    <property type="protein sequence ID" value="KAK9919506.1"/>
    <property type="molecule type" value="Genomic_DNA"/>
</dbReference>
<sequence length="111" mass="11881">MGFVQNKQYYRVAFVFTVLCASGFREVLAMRPLEGDHWLKNNDSNLHFQSLKGTVPAGGNPCTNLPKTGNGRCTMEMDVAGGGGRKVGHAPAHEAFPGVVVTFGGSSFCCQ</sequence>
<organism evidence="1 2">
    <name type="scientific">Rubus argutus</name>
    <name type="common">Southern blackberry</name>
    <dbReference type="NCBI Taxonomy" id="59490"/>
    <lineage>
        <taxon>Eukaryota</taxon>
        <taxon>Viridiplantae</taxon>
        <taxon>Streptophyta</taxon>
        <taxon>Embryophyta</taxon>
        <taxon>Tracheophyta</taxon>
        <taxon>Spermatophyta</taxon>
        <taxon>Magnoliopsida</taxon>
        <taxon>eudicotyledons</taxon>
        <taxon>Gunneridae</taxon>
        <taxon>Pentapetalae</taxon>
        <taxon>rosids</taxon>
        <taxon>fabids</taxon>
        <taxon>Rosales</taxon>
        <taxon>Rosaceae</taxon>
        <taxon>Rosoideae</taxon>
        <taxon>Rosoideae incertae sedis</taxon>
        <taxon>Rubus</taxon>
    </lineage>
</organism>
<comment type="caution">
    <text evidence="1">The sequence shown here is derived from an EMBL/GenBank/DDBJ whole genome shotgun (WGS) entry which is preliminary data.</text>
</comment>
<gene>
    <name evidence="1" type="ORF">M0R45_028097</name>
</gene>
<keyword evidence="2" id="KW-1185">Reference proteome</keyword>
<evidence type="ECO:0000313" key="2">
    <source>
        <dbReference type="Proteomes" id="UP001457282"/>
    </source>
</evidence>